<dbReference type="EC" id="7.1.1.-" evidence="1"/>
<gene>
    <name evidence="3" type="ORF">BSZ40_00735</name>
</gene>
<feature type="transmembrane region" description="Helical" evidence="1">
    <location>
        <begin position="40"/>
        <end position="57"/>
    </location>
</feature>
<keyword evidence="1" id="KW-0520">NAD</keyword>
<evidence type="ECO:0000313" key="4">
    <source>
        <dbReference type="Proteomes" id="UP000185612"/>
    </source>
</evidence>
<sequence>MSLTVDGTLSGGETVLFAVAAPLIVIAALGVLLAKKPVHAAVAMIFVMVPLAFLYIAQEAPFVGAVQVVVYTGAVMMLFLFVIMLVGVGQTETWRERLRFQLPLTVLAALGTLGLLLAFIVRATKDLKPIGLTEANADTNPVALAHVLFGNHVAAMELTGTLLIVAAVGAMTLTHKHRHGPKQDLAATAAAKMRAYQERGVHLGQKPAPGVYARTNAATAPALAGTGEVVEESVPQVLRVRGQGQALAEVAPDVVAALAAGQPLHGPAANQRVGQSGALGMPGTSPAPALPLDALPPASPQATAPAEQEEH</sequence>
<dbReference type="Pfam" id="PF00499">
    <property type="entry name" value="Oxidored_q3"/>
    <property type="match status" value="1"/>
</dbReference>
<comment type="similarity">
    <text evidence="1">Belongs to the complex I subunit 6 family.</text>
</comment>
<feature type="transmembrane region" description="Helical" evidence="1">
    <location>
        <begin position="100"/>
        <end position="121"/>
    </location>
</feature>
<keyword evidence="1" id="KW-1133">Transmembrane helix</keyword>
<dbReference type="PANTHER" id="PTHR33269">
    <property type="entry name" value="NADH-UBIQUINONE OXIDOREDUCTASE CHAIN 6"/>
    <property type="match status" value="1"/>
</dbReference>
<evidence type="ECO:0000313" key="3">
    <source>
        <dbReference type="EMBL" id="OKL52874.1"/>
    </source>
</evidence>
<dbReference type="Gene3D" id="1.20.120.1200">
    <property type="entry name" value="NADH-ubiquinone/plastoquinone oxidoreductase chain 6, subunit NuoJ"/>
    <property type="match status" value="1"/>
</dbReference>
<feature type="region of interest" description="Disordered" evidence="2">
    <location>
        <begin position="265"/>
        <end position="311"/>
    </location>
</feature>
<dbReference type="GO" id="GO:0048038">
    <property type="term" value="F:quinone binding"/>
    <property type="evidence" value="ECO:0007669"/>
    <property type="project" value="UniProtKB-UniRule"/>
</dbReference>
<accession>A0A1Q5PZ32</accession>
<comment type="function">
    <text evidence="1">NDH-1 shuttles electrons from NADH, via FMN and iron-sulfur (Fe-S) centers, to quinones in the respiratory chain. Couples the redox reaction to proton translocation (for every two electrons transferred, four hydrogen ions are translocated across the cytoplasmic membrane), and thus conserves the redox energy in a proton gradient.</text>
</comment>
<dbReference type="FunCoup" id="A0A1Q5PZ32">
    <property type="interactions" value="42"/>
</dbReference>
<dbReference type="AlphaFoldDB" id="A0A1Q5PZ32"/>
<name>A0A1Q5PZ32_9ACTO</name>
<evidence type="ECO:0000256" key="1">
    <source>
        <dbReference type="RuleBase" id="RU004429"/>
    </source>
</evidence>
<dbReference type="InParanoid" id="A0A1Q5PZ32"/>
<dbReference type="Proteomes" id="UP000185612">
    <property type="component" value="Unassembled WGS sequence"/>
</dbReference>
<keyword evidence="1" id="KW-0812">Transmembrane</keyword>
<feature type="transmembrane region" description="Helical" evidence="1">
    <location>
        <begin position="15"/>
        <end position="33"/>
    </location>
</feature>
<evidence type="ECO:0000256" key="2">
    <source>
        <dbReference type="SAM" id="MobiDB-lite"/>
    </source>
</evidence>
<comment type="subcellular location">
    <subcellularLocation>
        <location evidence="1">Cell membrane</location>
        <topology evidence="1">Multi-pass membrane protein</topology>
    </subcellularLocation>
</comment>
<dbReference type="GO" id="GO:0008137">
    <property type="term" value="F:NADH dehydrogenase (ubiquinone) activity"/>
    <property type="evidence" value="ECO:0007669"/>
    <property type="project" value="UniProtKB-UniRule"/>
</dbReference>
<proteinExistence type="inferred from homology"/>
<dbReference type="PANTHER" id="PTHR33269:SF19">
    <property type="entry name" value="NADH-QUINONE OXIDOREDUCTASE SUBUNIT J"/>
    <property type="match status" value="1"/>
</dbReference>
<feature type="transmembrane region" description="Helical" evidence="1">
    <location>
        <begin position="153"/>
        <end position="173"/>
    </location>
</feature>
<dbReference type="NCBIfam" id="NF005165">
    <property type="entry name" value="PRK06638.1-5"/>
    <property type="match status" value="1"/>
</dbReference>
<keyword evidence="1" id="KW-0472">Membrane</keyword>
<dbReference type="InterPro" id="IPR001457">
    <property type="entry name" value="NADH_UbQ/plastoQ_OxRdtase_su6"/>
</dbReference>
<protein>
    <recommendedName>
        <fullName evidence="1">NADH-quinone oxidoreductase subunit J</fullName>
        <ecNumber evidence="1">7.1.1.-</ecNumber>
    </recommendedName>
</protein>
<dbReference type="STRING" id="52770.BSZ40_00735"/>
<feature type="transmembrane region" description="Helical" evidence="1">
    <location>
        <begin position="69"/>
        <end position="88"/>
    </location>
</feature>
<comment type="catalytic activity">
    <reaction evidence="1">
        <text>a quinone + NADH + 5 H(+)(in) = a quinol + NAD(+) + 4 H(+)(out)</text>
        <dbReference type="Rhea" id="RHEA:57888"/>
        <dbReference type="ChEBI" id="CHEBI:15378"/>
        <dbReference type="ChEBI" id="CHEBI:24646"/>
        <dbReference type="ChEBI" id="CHEBI:57540"/>
        <dbReference type="ChEBI" id="CHEBI:57945"/>
        <dbReference type="ChEBI" id="CHEBI:132124"/>
    </reaction>
</comment>
<feature type="compositionally biased region" description="Low complexity" evidence="2">
    <location>
        <begin position="286"/>
        <end position="302"/>
    </location>
</feature>
<dbReference type="InterPro" id="IPR042106">
    <property type="entry name" value="Nuo/plastoQ_OxRdtase_6_NuoJ"/>
</dbReference>
<comment type="caution">
    <text evidence="3">The sequence shown here is derived from an EMBL/GenBank/DDBJ whole genome shotgun (WGS) entry which is preliminary data.</text>
</comment>
<dbReference type="GO" id="GO:0005886">
    <property type="term" value="C:plasma membrane"/>
    <property type="evidence" value="ECO:0007669"/>
    <property type="project" value="UniProtKB-SubCell"/>
</dbReference>
<organism evidence="3 4">
    <name type="scientific">Buchananella hordeovulneris</name>
    <dbReference type="NCBI Taxonomy" id="52770"/>
    <lineage>
        <taxon>Bacteria</taxon>
        <taxon>Bacillati</taxon>
        <taxon>Actinomycetota</taxon>
        <taxon>Actinomycetes</taxon>
        <taxon>Actinomycetales</taxon>
        <taxon>Actinomycetaceae</taxon>
        <taxon>Buchananella</taxon>
    </lineage>
</organism>
<keyword evidence="1" id="KW-0874">Quinone</keyword>
<keyword evidence="1" id="KW-1003">Cell membrane</keyword>
<dbReference type="EMBL" id="MQVS01000001">
    <property type="protein sequence ID" value="OKL52874.1"/>
    <property type="molecule type" value="Genomic_DNA"/>
</dbReference>
<reference evidence="4" key="1">
    <citation type="submission" date="2016-12" db="EMBL/GenBank/DDBJ databases">
        <authorList>
            <person name="Meng X."/>
        </authorList>
    </citation>
    <scope>NUCLEOTIDE SEQUENCE [LARGE SCALE GENOMIC DNA]</scope>
    <source>
        <strain evidence="4">DSM 20732</strain>
    </source>
</reference>
<keyword evidence="4" id="KW-1185">Reference proteome</keyword>